<evidence type="ECO:0000313" key="2">
    <source>
        <dbReference type="EMBL" id="OXU19307.1"/>
    </source>
</evidence>
<organism evidence="2 3">
    <name type="scientific">Trichomalopsis sarcophagae</name>
    <dbReference type="NCBI Taxonomy" id="543379"/>
    <lineage>
        <taxon>Eukaryota</taxon>
        <taxon>Metazoa</taxon>
        <taxon>Ecdysozoa</taxon>
        <taxon>Arthropoda</taxon>
        <taxon>Hexapoda</taxon>
        <taxon>Insecta</taxon>
        <taxon>Pterygota</taxon>
        <taxon>Neoptera</taxon>
        <taxon>Endopterygota</taxon>
        <taxon>Hymenoptera</taxon>
        <taxon>Apocrita</taxon>
        <taxon>Proctotrupomorpha</taxon>
        <taxon>Chalcidoidea</taxon>
        <taxon>Pteromalidae</taxon>
        <taxon>Pteromalinae</taxon>
        <taxon>Trichomalopsis</taxon>
    </lineage>
</organism>
<keyword evidence="3" id="KW-1185">Reference proteome</keyword>
<gene>
    <name evidence="2" type="ORF">TSAR_003901</name>
</gene>
<comment type="caution">
    <text evidence="2">The sequence shown here is derived from an EMBL/GenBank/DDBJ whole genome shotgun (WGS) entry which is preliminary data.</text>
</comment>
<protein>
    <submittedName>
        <fullName evidence="2">Uncharacterized protein</fullName>
    </submittedName>
</protein>
<dbReference type="AlphaFoldDB" id="A0A232ELT4"/>
<proteinExistence type="predicted"/>
<feature type="non-terminal residue" evidence="2">
    <location>
        <position position="1"/>
    </location>
</feature>
<evidence type="ECO:0000313" key="3">
    <source>
        <dbReference type="Proteomes" id="UP000215335"/>
    </source>
</evidence>
<reference evidence="2 3" key="1">
    <citation type="journal article" date="2017" name="Curr. Biol.">
        <title>The Evolution of Venom by Co-option of Single-Copy Genes.</title>
        <authorList>
            <person name="Martinson E.O."/>
            <person name="Mrinalini"/>
            <person name="Kelkar Y.D."/>
            <person name="Chang C.H."/>
            <person name="Werren J.H."/>
        </authorList>
    </citation>
    <scope>NUCLEOTIDE SEQUENCE [LARGE SCALE GENOMIC DNA]</scope>
    <source>
        <strain evidence="2 3">Alberta</strain>
        <tissue evidence="2">Whole body</tissue>
    </source>
</reference>
<accession>A0A232ELT4</accession>
<name>A0A232ELT4_9HYME</name>
<dbReference type="EMBL" id="NNAY01003506">
    <property type="protein sequence ID" value="OXU19307.1"/>
    <property type="molecule type" value="Genomic_DNA"/>
</dbReference>
<evidence type="ECO:0000256" key="1">
    <source>
        <dbReference type="SAM" id="MobiDB-lite"/>
    </source>
</evidence>
<feature type="region of interest" description="Disordered" evidence="1">
    <location>
        <begin position="1"/>
        <end position="35"/>
    </location>
</feature>
<dbReference type="Proteomes" id="UP000215335">
    <property type="component" value="Unassembled WGS sequence"/>
</dbReference>
<sequence>AALGRSRPQRLFPTHTGSSDSRIRDSAEAAAGNQLENSGRAGCITRATQDRLRLSAERKTASREVVSDKVEANCPHISGTEPEVEDHL</sequence>